<accession>A0A1I8Q058</accession>
<dbReference type="PANTHER" id="PTHR23234:SF10">
    <property type="entry name" value="RIKEN CDNA 6720489N17 GENE-RELATED"/>
    <property type="match status" value="1"/>
</dbReference>
<dbReference type="FunFam" id="3.30.160.60:FF:000870">
    <property type="entry name" value="zinc finger protein 197 isoform X1"/>
    <property type="match status" value="1"/>
</dbReference>
<keyword evidence="13" id="KW-1185">Reference proteome</keyword>
<feature type="binding site" evidence="8">
    <location>
        <position position="9"/>
    </location>
    <ligand>
        <name>Zn(2+)</name>
        <dbReference type="ChEBI" id="CHEBI:29105"/>
    </ligand>
</feature>
<feature type="binding site" evidence="8">
    <location>
        <position position="64"/>
    </location>
    <ligand>
        <name>Zn(2+)</name>
        <dbReference type="ChEBI" id="CHEBI:29105"/>
    </ligand>
</feature>
<feature type="domain" description="C2H2-type" evidence="10">
    <location>
        <begin position="457"/>
        <end position="484"/>
    </location>
</feature>
<evidence type="ECO:0000259" key="10">
    <source>
        <dbReference type="PROSITE" id="PS50157"/>
    </source>
</evidence>
<dbReference type="FunFam" id="3.30.160.60:FF:000446">
    <property type="entry name" value="Zinc finger protein"/>
    <property type="match status" value="3"/>
</dbReference>
<evidence type="ECO:0000256" key="8">
    <source>
        <dbReference type="PROSITE-ProRule" id="PRU01263"/>
    </source>
</evidence>
<evidence type="ECO:0000256" key="3">
    <source>
        <dbReference type="ARBA" id="ARBA00022737"/>
    </source>
</evidence>
<evidence type="ECO:0000256" key="4">
    <source>
        <dbReference type="ARBA" id="ARBA00022771"/>
    </source>
</evidence>
<evidence type="ECO:0000256" key="6">
    <source>
        <dbReference type="ARBA" id="ARBA00023242"/>
    </source>
</evidence>
<feature type="domain" description="C2H2-type" evidence="10">
    <location>
        <begin position="485"/>
        <end position="512"/>
    </location>
</feature>
<dbReference type="SUPFAM" id="SSF57716">
    <property type="entry name" value="Glucocorticoid receptor-like (DNA-binding domain)"/>
    <property type="match status" value="1"/>
</dbReference>
<feature type="domain" description="C2H2-type" evidence="10">
    <location>
        <begin position="373"/>
        <end position="400"/>
    </location>
</feature>
<protein>
    <recommendedName>
        <fullName evidence="14">Protein krueppel</fullName>
    </recommendedName>
</protein>
<dbReference type="Gene3D" id="3.30.160.60">
    <property type="entry name" value="Classic Zinc Finger"/>
    <property type="match status" value="8"/>
</dbReference>
<feature type="domain" description="C2H2-type" evidence="10">
    <location>
        <begin position="401"/>
        <end position="428"/>
    </location>
</feature>
<keyword evidence="6" id="KW-0539">Nucleus</keyword>
<dbReference type="AlphaFoldDB" id="A0A1I8Q058"/>
<feature type="binding site" evidence="8">
    <location>
        <position position="12"/>
    </location>
    <ligand>
        <name>Zn(2+)</name>
        <dbReference type="ChEBI" id="CHEBI:29105"/>
    </ligand>
</feature>
<dbReference type="PROSITE" id="PS51915">
    <property type="entry name" value="ZAD"/>
    <property type="match status" value="1"/>
</dbReference>
<dbReference type="InterPro" id="IPR050758">
    <property type="entry name" value="Znf_C2H2-type"/>
</dbReference>
<keyword evidence="5 8" id="KW-0862">Zinc</keyword>
<keyword evidence="3" id="KW-0677">Repeat</keyword>
<dbReference type="EnsemblMetazoa" id="SCAU012630-RA">
    <property type="protein sequence ID" value="SCAU012630-PA"/>
    <property type="gene ID" value="SCAU012630"/>
</dbReference>
<dbReference type="Pfam" id="PF00096">
    <property type="entry name" value="zf-C2H2"/>
    <property type="match status" value="5"/>
</dbReference>
<evidence type="ECO:0000256" key="1">
    <source>
        <dbReference type="ARBA" id="ARBA00004123"/>
    </source>
</evidence>
<evidence type="ECO:0000313" key="12">
    <source>
        <dbReference type="EnsemblMetazoa" id="SCAU012630-PA"/>
    </source>
</evidence>
<feature type="compositionally biased region" description="Basic and acidic residues" evidence="9">
    <location>
        <begin position="240"/>
        <end position="256"/>
    </location>
</feature>
<dbReference type="KEGG" id="scac:106083267"/>
<feature type="domain" description="ZAD" evidence="11">
    <location>
        <begin position="7"/>
        <end position="88"/>
    </location>
</feature>
<evidence type="ECO:0000256" key="9">
    <source>
        <dbReference type="SAM" id="MobiDB-lite"/>
    </source>
</evidence>
<dbReference type="Pfam" id="PF07776">
    <property type="entry name" value="zf-AD"/>
    <property type="match status" value="1"/>
</dbReference>
<name>A0A1I8Q058_STOCA</name>
<reference evidence="12" key="1">
    <citation type="submission" date="2020-05" db="UniProtKB">
        <authorList>
            <consortium name="EnsemblMetazoa"/>
        </authorList>
    </citation>
    <scope>IDENTIFICATION</scope>
    <source>
        <strain evidence="12">USDA</strain>
    </source>
</reference>
<dbReference type="STRING" id="35570.A0A1I8Q058"/>
<feature type="domain" description="C2H2-type" evidence="10">
    <location>
        <begin position="289"/>
        <end position="316"/>
    </location>
</feature>
<dbReference type="SMART" id="SM00355">
    <property type="entry name" value="ZnF_C2H2"/>
    <property type="match status" value="8"/>
</dbReference>
<gene>
    <name evidence="12" type="primary">106083267</name>
</gene>
<dbReference type="FunFam" id="3.30.160.60:FF:000624">
    <property type="entry name" value="zinc finger protein 697"/>
    <property type="match status" value="1"/>
</dbReference>
<dbReference type="Gene3D" id="3.40.1800.20">
    <property type="match status" value="1"/>
</dbReference>
<feature type="domain" description="C2H2-type" evidence="10">
    <location>
        <begin position="345"/>
        <end position="372"/>
    </location>
</feature>
<dbReference type="GO" id="GO:0008270">
    <property type="term" value="F:zinc ion binding"/>
    <property type="evidence" value="ECO:0007669"/>
    <property type="project" value="UniProtKB-UniRule"/>
</dbReference>
<dbReference type="OrthoDB" id="9439903at2759"/>
<comment type="subcellular location">
    <subcellularLocation>
        <location evidence="1">Nucleus</location>
    </subcellularLocation>
</comment>
<evidence type="ECO:0000256" key="2">
    <source>
        <dbReference type="ARBA" id="ARBA00022723"/>
    </source>
</evidence>
<dbReference type="PROSITE" id="PS00028">
    <property type="entry name" value="ZINC_FINGER_C2H2_1"/>
    <property type="match status" value="7"/>
</dbReference>
<feature type="region of interest" description="Disordered" evidence="9">
    <location>
        <begin position="198"/>
        <end position="278"/>
    </location>
</feature>
<dbReference type="SMART" id="SM00868">
    <property type="entry name" value="zf-AD"/>
    <property type="match status" value="1"/>
</dbReference>
<feature type="compositionally biased region" description="Basic and acidic residues" evidence="9">
    <location>
        <begin position="213"/>
        <end position="224"/>
    </location>
</feature>
<dbReference type="InterPro" id="IPR036236">
    <property type="entry name" value="Znf_C2H2_sf"/>
</dbReference>
<evidence type="ECO:0000256" key="7">
    <source>
        <dbReference type="PROSITE-ProRule" id="PRU00042"/>
    </source>
</evidence>
<keyword evidence="2 8" id="KW-0479">Metal-binding</keyword>
<dbReference type="Pfam" id="PF13894">
    <property type="entry name" value="zf-C2H2_4"/>
    <property type="match status" value="1"/>
</dbReference>
<dbReference type="Proteomes" id="UP000095300">
    <property type="component" value="Unassembled WGS sequence"/>
</dbReference>
<dbReference type="GO" id="GO:0005634">
    <property type="term" value="C:nucleus"/>
    <property type="evidence" value="ECO:0007669"/>
    <property type="project" value="UniProtKB-SubCell"/>
</dbReference>
<feature type="domain" description="C2H2-type" evidence="10">
    <location>
        <begin position="317"/>
        <end position="344"/>
    </location>
</feature>
<dbReference type="VEuPathDB" id="VectorBase:SCAU012630"/>
<dbReference type="SUPFAM" id="SSF57667">
    <property type="entry name" value="beta-beta-alpha zinc fingers"/>
    <property type="match status" value="4"/>
</dbReference>
<dbReference type="PANTHER" id="PTHR23234">
    <property type="entry name" value="ZNF44 PROTEIN"/>
    <property type="match status" value="1"/>
</dbReference>
<proteinExistence type="predicted"/>
<dbReference type="PROSITE" id="PS50157">
    <property type="entry name" value="ZINC_FINGER_C2H2_2"/>
    <property type="match status" value="8"/>
</dbReference>
<evidence type="ECO:0008006" key="14">
    <source>
        <dbReference type="Google" id="ProtNLM"/>
    </source>
</evidence>
<feature type="binding site" evidence="8">
    <location>
        <position position="61"/>
    </location>
    <ligand>
        <name>Zn(2+)</name>
        <dbReference type="ChEBI" id="CHEBI:29105"/>
    </ligand>
</feature>
<evidence type="ECO:0000259" key="11">
    <source>
        <dbReference type="PROSITE" id="PS51915"/>
    </source>
</evidence>
<keyword evidence="4 7" id="KW-0863">Zinc-finger</keyword>
<evidence type="ECO:0000256" key="5">
    <source>
        <dbReference type="ARBA" id="ARBA00022833"/>
    </source>
</evidence>
<organism evidence="12 13">
    <name type="scientific">Stomoxys calcitrans</name>
    <name type="common">Stable fly</name>
    <name type="synonym">Conops calcitrans</name>
    <dbReference type="NCBI Taxonomy" id="35570"/>
    <lineage>
        <taxon>Eukaryota</taxon>
        <taxon>Metazoa</taxon>
        <taxon>Ecdysozoa</taxon>
        <taxon>Arthropoda</taxon>
        <taxon>Hexapoda</taxon>
        <taxon>Insecta</taxon>
        <taxon>Pterygota</taxon>
        <taxon>Neoptera</taxon>
        <taxon>Endopterygota</taxon>
        <taxon>Diptera</taxon>
        <taxon>Brachycera</taxon>
        <taxon>Muscomorpha</taxon>
        <taxon>Muscoidea</taxon>
        <taxon>Muscidae</taxon>
        <taxon>Stomoxys</taxon>
    </lineage>
</organism>
<sequence>MTLVLKVNCRACSRECGDYKHLLDETLIDDEATTLAALLNYCTTIECFDENDALPLPEHICNSCVEHLLQAYLFKEMVLENDRMLRENLKLELEASKSNEVIIREVNMLSDRKLESQSQEMMEESAFVEQEIDVGGAEEENLKDFLTLDEQNDNEDNDDEHQEEDSQKEIEDVVEYEMEEWLDIEDGTITATSGVVETEQQDVGHDQDEEDDVKSIKIENSQRDNEDDTYILGDGPYHSDSQDDSKDSKNENTQHEQDDEEEEDDKKPDDGKKSRKRFLKSGGLTEDDLKCQYCGKQFDKMCRLREHTYVHTGEKPHECKICGKRSRTKTHYNVHMLTHSEEKRYRCSICGQHYRTSTSLRVHERKHSDIRPYACTICDKSFHTAEQKKLHIMIHTGERPFSCNICGKAYRESHSLKQHFLTHGDKKPFECEICGKGLTQMSGYKRHMLLHTNEYPYTCDVCGRPFRISSNLVAHKRLHLDVMPYQCSLCDKGFNNTTRLKRHMAQHEKETVKETNKPRRPRQETIIVDTKMCKSRVVEII</sequence>
<dbReference type="InterPro" id="IPR012934">
    <property type="entry name" value="Znf_AD"/>
</dbReference>
<evidence type="ECO:0000313" key="13">
    <source>
        <dbReference type="Proteomes" id="UP000095300"/>
    </source>
</evidence>
<feature type="domain" description="C2H2-type" evidence="10">
    <location>
        <begin position="429"/>
        <end position="456"/>
    </location>
</feature>
<dbReference type="InterPro" id="IPR013087">
    <property type="entry name" value="Znf_C2H2_type"/>
</dbReference>